<dbReference type="Proteomes" id="UP000036356">
    <property type="component" value="Unassembled WGS sequence"/>
</dbReference>
<dbReference type="Gene3D" id="3.40.630.30">
    <property type="match status" value="1"/>
</dbReference>
<sequence>MRVRQGSIRDWPFIYSLGKINIPDSASPWRKQPLEETLKYREAVLKGFWTWIQQTGSIVFIAEATAEEFSDNTPMTGPDGNQSLGYLVLHPSSREELTGVYQGWIMDFGVLPEWRGQKIGEKLLKAAEEYCRQHDIAYLGLACSSHNIPALHLYEKSGFVEERKIMVKCL</sequence>
<dbReference type="SUPFAM" id="SSF55729">
    <property type="entry name" value="Acyl-CoA N-acyltransferases (Nat)"/>
    <property type="match status" value="1"/>
</dbReference>
<keyword evidence="1 4" id="KW-0808">Transferase</keyword>
<evidence type="ECO:0000256" key="1">
    <source>
        <dbReference type="ARBA" id="ARBA00022679"/>
    </source>
</evidence>
<dbReference type="InterPro" id="IPR000182">
    <property type="entry name" value="GNAT_dom"/>
</dbReference>
<dbReference type="PROSITE" id="PS51186">
    <property type="entry name" value="GNAT"/>
    <property type="match status" value="1"/>
</dbReference>
<dbReference type="CDD" id="cd04301">
    <property type="entry name" value="NAT_SF"/>
    <property type="match status" value="1"/>
</dbReference>
<feature type="domain" description="N-acetyltransferase" evidence="3">
    <location>
        <begin position="35"/>
        <end position="170"/>
    </location>
</feature>
<dbReference type="AlphaFoldDB" id="A0A0J1FNF1"/>
<evidence type="ECO:0000313" key="4">
    <source>
        <dbReference type="EMBL" id="KLU65014.1"/>
    </source>
</evidence>
<organism evidence="4 5">
    <name type="scientific">Desulfosporosinus acididurans</name>
    <dbReference type="NCBI Taxonomy" id="476652"/>
    <lineage>
        <taxon>Bacteria</taxon>
        <taxon>Bacillati</taxon>
        <taxon>Bacillota</taxon>
        <taxon>Clostridia</taxon>
        <taxon>Eubacteriales</taxon>
        <taxon>Desulfitobacteriaceae</taxon>
        <taxon>Desulfosporosinus</taxon>
    </lineage>
</organism>
<dbReference type="PANTHER" id="PTHR43420">
    <property type="entry name" value="ACETYLTRANSFERASE"/>
    <property type="match status" value="1"/>
</dbReference>
<dbReference type="Pfam" id="PF00583">
    <property type="entry name" value="Acetyltransf_1"/>
    <property type="match status" value="1"/>
</dbReference>
<dbReference type="PATRIC" id="fig|476652.3.peg.3140"/>
<protein>
    <submittedName>
        <fullName evidence="4">TDP-fucosamine acetyltransferase</fullName>
    </submittedName>
</protein>
<dbReference type="STRING" id="476652.DEAC_c29810"/>
<dbReference type="InterPro" id="IPR016181">
    <property type="entry name" value="Acyl_CoA_acyltransferase"/>
</dbReference>
<dbReference type="EMBL" id="LDZY01000010">
    <property type="protein sequence ID" value="KLU65014.1"/>
    <property type="molecule type" value="Genomic_DNA"/>
</dbReference>
<name>A0A0J1FNF1_9FIRM</name>
<comment type="caution">
    <text evidence="4">The sequence shown here is derived from an EMBL/GenBank/DDBJ whole genome shotgun (WGS) entry which is preliminary data.</text>
</comment>
<dbReference type="GO" id="GO:0016747">
    <property type="term" value="F:acyltransferase activity, transferring groups other than amino-acyl groups"/>
    <property type="evidence" value="ECO:0007669"/>
    <property type="project" value="InterPro"/>
</dbReference>
<gene>
    <name evidence="4" type="ORF">DEAC_c29810</name>
</gene>
<keyword evidence="2" id="KW-0012">Acyltransferase</keyword>
<accession>A0A0J1FNF1</accession>
<proteinExistence type="predicted"/>
<reference evidence="4 5" key="1">
    <citation type="submission" date="2015-06" db="EMBL/GenBank/DDBJ databases">
        <title>Draft genome of the moderately acidophilic sulfate reducer Candidatus Desulfosporosinus acididurans strain M1.</title>
        <authorList>
            <person name="Poehlein A."/>
            <person name="Petzsch P."/>
            <person name="Johnson B.D."/>
            <person name="Schloemann M."/>
            <person name="Daniel R."/>
            <person name="Muehling M."/>
        </authorList>
    </citation>
    <scope>NUCLEOTIDE SEQUENCE [LARGE SCALE GENOMIC DNA]</scope>
    <source>
        <strain evidence="4 5">M1</strain>
    </source>
</reference>
<evidence type="ECO:0000313" key="5">
    <source>
        <dbReference type="Proteomes" id="UP000036356"/>
    </source>
</evidence>
<dbReference type="InterPro" id="IPR050680">
    <property type="entry name" value="YpeA/RimI_acetyltransf"/>
</dbReference>
<evidence type="ECO:0000259" key="3">
    <source>
        <dbReference type="PROSITE" id="PS51186"/>
    </source>
</evidence>
<evidence type="ECO:0000256" key="2">
    <source>
        <dbReference type="ARBA" id="ARBA00023315"/>
    </source>
</evidence>
<keyword evidence="5" id="KW-1185">Reference proteome</keyword>
<dbReference type="RefSeq" id="WP_047810805.1">
    <property type="nucleotide sequence ID" value="NZ_LDZY01000010.1"/>
</dbReference>